<dbReference type="GO" id="GO:0006633">
    <property type="term" value="P:fatty acid biosynthetic process"/>
    <property type="evidence" value="ECO:0007669"/>
    <property type="project" value="TreeGrafter"/>
</dbReference>
<feature type="domain" description="Ketoreductase" evidence="3">
    <location>
        <begin position="9"/>
        <end position="189"/>
    </location>
</feature>
<dbReference type="InterPro" id="IPR036291">
    <property type="entry name" value="NAD(P)-bd_dom_sf"/>
</dbReference>
<dbReference type="AlphaFoldDB" id="A0A448KFP9"/>
<evidence type="ECO:0000259" key="3">
    <source>
        <dbReference type="SMART" id="SM00822"/>
    </source>
</evidence>
<evidence type="ECO:0000313" key="4">
    <source>
        <dbReference type="EMBL" id="VEG75776.1"/>
    </source>
</evidence>
<dbReference type="SUPFAM" id="SSF51735">
    <property type="entry name" value="NAD(P)-binding Rossmann-fold domains"/>
    <property type="match status" value="1"/>
</dbReference>
<dbReference type="PANTHER" id="PTHR42760">
    <property type="entry name" value="SHORT-CHAIN DEHYDROGENASES/REDUCTASES FAMILY MEMBER"/>
    <property type="match status" value="1"/>
</dbReference>
<gene>
    <name evidence="4" type="primary">fabG_2</name>
    <name evidence="4" type="ORF">NCTC11923_02454</name>
</gene>
<accession>A0A448KFP9</accession>
<dbReference type="NCBIfam" id="NF009466">
    <property type="entry name" value="PRK12826.1-2"/>
    <property type="match status" value="1"/>
</dbReference>
<evidence type="ECO:0000256" key="2">
    <source>
        <dbReference type="ARBA" id="ARBA00023002"/>
    </source>
</evidence>
<reference evidence="4 5" key="1">
    <citation type="submission" date="2018-12" db="EMBL/GenBank/DDBJ databases">
        <authorList>
            <consortium name="Pathogen Informatics"/>
        </authorList>
    </citation>
    <scope>NUCLEOTIDE SEQUENCE [LARGE SCALE GENOMIC DNA]</scope>
    <source>
        <strain evidence="4 5">NCTC11923</strain>
    </source>
</reference>
<dbReference type="Proteomes" id="UP000276899">
    <property type="component" value="Chromosome"/>
</dbReference>
<dbReference type="Gene3D" id="3.40.50.720">
    <property type="entry name" value="NAD(P)-binding Rossmann-like Domain"/>
    <property type="match status" value="1"/>
</dbReference>
<dbReference type="SMART" id="SM00822">
    <property type="entry name" value="PKS_KR"/>
    <property type="match status" value="1"/>
</dbReference>
<dbReference type="FunFam" id="3.40.50.720:FF:000173">
    <property type="entry name" value="3-oxoacyl-[acyl-carrier protein] reductase"/>
    <property type="match status" value="1"/>
</dbReference>
<dbReference type="PANTHER" id="PTHR42760:SF133">
    <property type="entry name" value="3-OXOACYL-[ACYL-CARRIER-PROTEIN] REDUCTASE"/>
    <property type="match status" value="1"/>
</dbReference>
<dbReference type="KEGG" id="asla:NCTC11923_02454"/>
<dbReference type="GO" id="GO:0004316">
    <property type="term" value="F:3-oxoacyl-[acyl-carrier-protein] reductase (NADPH) activity"/>
    <property type="evidence" value="ECO:0007669"/>
    <property type="project" value="UniProtKB-EC"/>
</dbReference>
<keyword evidence="2 4" id="KW-0560">Oxidoreductase</keyword>
<protein>
    <submittedName>
        <fullName evidence="4">3-oxoacyl-[acyl-carrier-protein] reductase FabG</fullName>
        <ecNumber evidence="4">1.1.1.100</ecNumber>
    </submittedName>
</protein>
<keyword evidence="5" id="KW-1185">Reference proteome</keyword>
<dbReference type="GO" id="GO:0048038">
    <property type="term" value="F:quinone binding"/>
    <property type="evidence" value="ECO:0007669"/>
    <property type="project" value="TreeGrafter"/>
</dbReference>
<dbReference type="PRINTS" id="PR00081">
    <property type="entry name" value="GDHRDH"/>
</dbReference>
<organism evidence="4 5">
    <name type="scientific">Actinomyces slackii</name>
    <dbReference type="NCBI Taxonomy" id="52774"/>
    <lineage>
        <taxon>Bacteria</taxon>
        <taxon>Bacillati</taxon>
        <taxon>Actinomycetota</taxon>
        <taxon>Actinomycetes</taxon>
        <taxon>Actinomycetales</taxon>
        <taxon>Actinomycetaceae</taxon>
        <taxon>Actinomyces</taxon>
    </lineage>
</organism>
<sequence>MKQAESQGPVAVVTGGSRGIGRAIVRHLSNVGYSGGFCYQSDTASADSTLQEIGGDSWISRQVDVRNADKVKAFVDEVAHRYGRLDLAVHSAGIVGDALLPAMSPELWESVVQTNLTGAFNLCRASSTQMMRSKSGSIVLVGSIVGRDGNIGQANYSASKAGLIGLCKSAAVELARWQIRVNVVAPGFIVTDMTEELVEHKKASFLDRVPLRRFGQPEDIAKAVLFLGSSASSYITRQTIYVDGGMLV</sequence>
<dbReference type="PRINTS" id="PR00080">
    <property type="entry name" value="SDRFAMILY"/>
</dbReference>
<dbReference type="EC" id="1.1.1.100" evidence="4"/>
<comment type="similarity">
    <text evidence="1">Belongs to the short-chain dehydrogenases/reductases (SDR) family.</text>
</comment>
<dbReference type="InterPro" id="IPR057326">
    <property type="entry name" value="KR_dom"/>
</dbReference>
<dbReference type="RefSeq" id="WP_051281308.1">
    <property type="nucleotide sequence ID" value="NZ_CBCRWE010000056.1"/>
</dbReference>
<dbReference type="InterPro" id="IPR020904">
    <property type="entry name" value="Sc_DH/Rdtase_CS"/>
</dbReference>
<proteinExistence type="inferred from homology"/>
<name>A0A448KFP9_9ACTO</name>
<evidence type="ECO:0000313" key="5">
    <source>
        <dbReference type="Proteomes" id="UP000276899"/>
    </source>
</evidence>
<dbReference type="Pfam" id="PF13561">
    <property type="entry name" value="adh_short_C2"/>
    <property type="match status" value="1"/>
</dbReference>
<dbReference type="STRING" id="1278298.GCA_000428685_02549"/>
<evidence type="ECO:0000256" key="1">
    <source>
        <dbReference type="ARBA" id="ARBA00006484"/>
    </source>
</evidence>
<dbReference type="EMBL" id="LR134363">
    <property type="protein sequence ID" value="VEG75776.1"/>
    <property type="molecule type" value="Genomic_DNA"/>
</dbReference>
<dbReference type="PROSITE" id="PS00061">
    <property type="entry name" value="ADH_SHORT"/>
    <property type="match status" value="1"/>
</dbReference>
<dbReference type="InterPro" id="IPR002347">
    <property type="entry name" value="SDR_fam"/>
</dbReference>